<evidence type="ECO:0000256" key="4">
    <source>
        <dbReference type="ARBA" id="ARBA00022801"/>
    </source>
</evidence>
<keyword evidence="9" id="KW-1185">Reference proteome</keyword>
<reference evidence="10" key="4">
    <citation type="submission" date="2016-11" db="EMBL/GenBank/DDBJ databases">
        <authorList>
            <person name="Jaros S."/>
            <person name="Januszkiewicz K."/>
            <person name="Wedrychowicz H."/>
        </authorList>
    </citation>
    <scope>NUCLEOTIDE SEQUENCE [LARGE SCALE GENOMIC DNA]</scope>
    <source>
        <strain evidence="10">DSM 1682</strain>
    </source>
</reference>
<dbReference type="GO" id="GO:0004132">
    <property type="term" value="F:dCMP deaminase activity"/>
    <property type="evidence" value="ECO:0007669"/>
    <property type="project" value="TreeGrafter"/>
</dbReference>
<evidence type="ECO:0000313" key="9">
    <source>
        <dbReference type="Proteomes" id="UP000068026"/>
    </source>
</evidence>
<dbReference type="Proteomes" id="UP000184204">
    <property type="component" value="Unassembled WGS sequence"/>
</dbReference>
<sequence>MIKPFPEMKVVLGKGFFRIQILTNSKSCAIFEKTSRGMEALRASWDEYFMQIAEIVKTRSTCLRRQVGAVIVKDNRIITTGYNGAPSGLMHCTELGGCERERLGIPSGQRHELCRALHAEQNAIIQAANLGISTDDGTIYITLQPCVICAKMLINAGIKRIVHKGEYPDELSRRILEEAKIEITIMAE</sequence>
<dbReference type="PANTHER" id="PTHR11086:SF18">
    <property type="entry name" value="DEOXYCYTIDYLATE DEAMINASE"/>
    <property type="match status" value="1"/>
</dbReference>
<dbReference type="InterPro" id="IPR016192">
    <property type="entry name" value="APOBEC/CMP_deaminase_Zn-bd"/>
</dbReference>
<comment type="cofactor">
    <cofactor evidence="1">
        <name>Zn(2+)</name>
        <dbReference type="ChEBI" id="CHEBI:29105"/>
    </cofactor>
</comment>
<keyword evidence="3" id="KW-0479">Metal-binding</keyword>
<evidence type="ECO:0000256" key="2">
    <source>
        <dbReference type="ARBA" id="ARBA00006576"/>
    </source>
</evidence>
<dbReference type="KEGG" id="cpro:CPRO_06890"/>
<reference evidence="8" key="3">
    <citation type="submission" date="2016-11" db="EMBL/GenBank/DDBJ databases">
        <authorList>
            <person name="Varghese N."/>
            <person name="Submissions S."/>
        </authorList>
    </citation>
    <scope>NUCLEOTIDE SEQUENCE</scope>
    <source>
        <strain evidence="8">DSM 1682</strain>
    </source>
</reference>
<dbReference type="EMBL" id="FQUA01000002">
    <property type="protein sequence ID" value="SHE45696.1"/>
    <property type="molecule type" value="Genomic_DNA"/>
</dbReference>
<dbReference type="PROSITE" id="PS00903">
    <property type="entry name" value="CYT_DCMP_DEAMINASES_1"/>
    <property type="match status" value="1"/>
</dbReference>
<dbReference type="GO" id="GO:0008270">
    <property type="term" value="F:zinc ion binding"/>
    <property type="evidence" value="ECO:0007669"/>
    <property type="project" value="InterPro"/>
</dbReference>
<evidence type="ECO:0000256" key="1">
    <source>
        <dbReference type="ARBA" id="ARBA00001947"/>
    </source>
</evidence>
<dbReference type="Pfam" id="PF00383">
    <property type="entry name" value="dCMP_cyt_deam_1"/>
    <property type="match status" value="1"/>
</dbReference>
<gene>
    <name evidence="7" type="primary">tadA_2</name>
    <name evidence="7" type="ORF">CPRO_06890</name>
    <name evidence="8" type="ORF">SAMN02745151_00788</name>
</gene>
<protein>
    <submittedName>
        <fullName evidence="8">dCMP deaminase</fullName>
    </submittedName>
    <submittedName>
        <fullName evidence="7">tRNA-specific adenosine deaminase</fullName>
        <ecNumber evidence="7">3.5.4.33</ecNumber>
    </submittedName>
</protein>
<name>A0A0X8VC51_ANAPI</name>
<feature type="domain" description="CMP/dCMP-type deaminase" evidence="6">
    <location>
        <begin position="44"/>
        <end position="178"/>
    </location>
</feature>
<accession>A0A0X8VC51</accession>
<comment type="similarity">
    <text evidence="2">Belongs to the cytidine and deoxycytidylate deaminase family.</text>
</comment>
<dbReference type="PANTHER" id="PTHR11086">
    <property type="entry name" value="DEOXYCYTIDYLATE DEAMINASE-RELATED"/>
    <property type="match status" value="1"/>
</dbReference>
<dbReference type="InterPro" id="IPR035105">
    <property type="entry name" value="Deoxycytidylate_deaminase_dom"/>
</dbReference>
<dbReference type="PROSITE" id="PS51747">
    <property type="entry name" value="CYT_DCMP_DEAMINASES_2"/>
    <property type="match status" value="1"/>
</dbReference>
<dbReference type="Proteomes" id="UP000068026">
    <property type="component" value="Chromosome"/>
</dbReference>
<evidence type="ECO:0000313" key="7">
    <source>
        <dbReference type="EMBL" id="AMJ40291.1"/>
    </source>
</evidence>
<evidence type="ECO:0000313" key="10">
    <source>
        <dbReference type="Proteomes" id="UP000184204"/>
    </source>
</evidence>
<dbReference type="InterPro" id="IPR002125">
    <property type="entry name" value="CMP_dCMP_dom"/>
</dbReference>
<dbReference type="EMBL" id="CP014223">
    <property type="protein sequence ID" value="AMJ40291.1"/>
    <property type="molecule type" value="Genomic_DNA"/>
</dbReference>
<dbReference type="CDD" id="cd01286">
    <property type="entry name" value="deoxycytidylate_deaminase"/>
    <property type="match status" value="1"/>
</dbReference>
<reference evidence="7 9" key="1">
    <citation type="journal article" date="2016" name="Genome Announc.">
        <title>Complete Genome Sequence of the Amino Acid-Fermenting Clostridium propionicum X2 (DSM 1682).</title>
        <authorList>
            <person name="Poehlein A."/>
            <person name="Schlien K."/>
            <person name="Chowdhury N.P."/>
            <person name="Gottschalk G."/>
            <person name="Buckel W."/>
            <person name="Daniel R."/>
        </authorList>
    </citation>
    <scope>NUCLEOTIDE SEQUENCE [LARGE SCALE GENOMIC DNA]</scope>
    <source>
        <strain evidence="7 9">X2</strain>
    </source>
</reference>
<evidence type="ECO:0000256" key="5">
    <source>
        <dbReference type="ARBA" id="ARBA00022833"/>
    </source>
</evidence>
<dbReference type="InterPro" id="IPR015517">
    <property type="entry name" value="dCMP_deaminase-rel"/>
</dbReference>
<dbReference type="SUPFAM" id="SSF53927">
    <property type="entry name" value="Cytidine deaminase-like"/>
    <property type="match status" value="1"/>
</dbReference>
<evidence type="ECO:0000313" key="8">
    <source>
        <dbReference type="EMBL" id="SHE45696.1"/>
    </source>
</evidence>
<dbReference type="AlphaFoldDB" id="A0A0X8VC51"/>
<dbReference type="InterPro" id="IPR016193">
    <property type="entry name" value="Cytidine_deaminase-like"/>
</dbReference>
<dbReference type="Gene3D" id="3.40.140.10">
    <property type="entry name" value="Cytidine Deaminase, domain 2"/>
    <property type="match status" value="1"/>
</dbReference>
<organism evidence="8 10">
    <name type="scientific">Anaerotignum propionicum DSM 1682</name>
    <dbReference type="NCBI Taxonomy" id="991789"/>
    <lineage>
        <taxon>Bacteria</taxon>
        <taxon>Bacillati</taxon>
        <taxon>Bacillota</taxon>
        <taxon>Clostridia</taxon>
        <taxon>Lachnospirales</taxon>
        <taxon>Anaerotignaceae</taxon>
        <taxon>Anaerotignum</taxon>
    </lineage>
</organism>
<evidence type="ECO:0000259" key="6">
    <source>
        <dbReference type="PROSITE" id="PS51747"/>
    </source>
</evidence>
<dbReference type="GO" id="GO:0005737">
    <property type="term" value="C:cytoplasm"/>
    <property type="evidence" value="ECO:0007669"/>
    <property type="project" value="TreeGrafter"/>
</dbReference>
<dbReference type="GO" id="GO:0052717">
    <property type="term" value="F:tRNA-specific adenosine-34 deaminase activity"/>
    <property type="evidence" value="ECO:0007669"/>
    <property type="project" value="UniProtKB-EC"/>
</dbReference>
<keyword evidence="4 7" id="KW-0378">Hydrolase</keyword>
<keyword evidence="5" id="KW-0862">Zinc</keyword>
<evidence type="ECO:0000256" key="3">
    <source>
        <dbReference type="ARBA" id="ARBA00022723"/>
    </source>
</evidence>
<proteinExistence type="inferred from homology"/>
<dbReference type="EC" id="3.5.4.33" evidence="7"/>
<reference evidence="9" key="2">
    <citation type="submission" date="2016-01" db="EMBL/GenBank/DDBJ databases">
        <authorList>
            <person name="Poehlein A."/>
            <person name="Schlien K."/>
            <person name="Gottschalk G."/>
            <person name="Buckel W."/>
            <person name="Daniel R."/>
        </authorList>
    </citation>
    <scope>NUCLEOTIDE SEQUENCE [LARGE SCALE GENOMIC DNA]</scope>
    <source>
        <strain evidence="9">X2</strain>
    </source>
</reference>